<accession>A0A916JQN0</accession>
<dbReference type="EMBL" id="OU015584">
    <property type="protein sequence ID" value="CAG5084922.1"/>
    <property type="molecule type" value="Genomic_DNA"/>
</dbReference>
<comment type="function">
    <text evidence="7">Catalyzes the removal of dipeptides from the N-terminus of oligopeptides.</text>
</comment>
<dbReference type="GO" id="GO:0006508">
    <property type="term" value="P:proteolysis"/>
    <property type="evidence" value="ECO:0007669"/>
    <property type="project" value="UniProtKB-KW"/>
</dbReference>
<feature type="signal peptide" evidence="7">
    <location>
        <begin position="1"/>
        <end position="21"/>
    </location>
</feature>
<dbReference type="PANTHER" id="PTHR38469:SF1">
    <property type="entry name" value="PERIPLASMIC PEPTIDASE SUBFAMILY S1B"/>
    <property type="match status" value="1"/>
</dbReference>
<evidence type="ECO:0000256" key="5">
    <source>
        <dbReference type="ARBA" id="ARBA00022801"/>
    </source>
</evidence>
<evidence type="ECO:0000313" key="9">
    <source>
        <dbReference type="Proteomes" id="UP000683507"/>
    </source>
</evidence>
<dbReference type="GO" id="GO:0043171">
    <property type="term" value="P:peptide catabolic process"/>
    <property type="evidence" value="ECO:0007669"/>
    <property type="project" value="UniProtKB-UniRule"/>
</dbReference>
<dbReference type="Pfam" id="PF10459">
    <property type="entry name" value="Peptidase_S46"/>
    <property type="match status" value="1"/>
</dbReference>
<dbReference type="SUPFAM" id="SSF50494">
    <property type="entry name" value="Trypsin-like serine proteases"/>
    <property type="match status" value="1"/>
</dbReference>
<keyword evidence="9" id="KW-1185">Reference proteome</keyword>
<evidence type="ECO:0000256" key="7">
    <source>
        <dbReference type="RuleBase" id="RU366067"/>
    </source>
</evidence>
<comment type="similarity">
    <text evidence="1 7">Belongs to the peptidase S46 family.</text>
</comment>
<keyword evidence="2 7" id="KW-0031">Aminopeptidase</keyword>
<dbReference type="Proteomes" id="UP000683507">
    <property type="component" value="Chromosome"/>
</dbReference>
<feature type="chain" id="PRO_5038163161" description="Dipeptidyl-peptidase" evidence="7">
    <location>
        <begin position="22"/>
        <end position="731"/>
    </location>
</feature>
<dbReference type="GO" id="GO:0008239">
    <property type="term" value="F:dipeptidyl-peptidase activity"/>
    <property type="evidence" value="ECO:0007669"/>
    <property type="project" value="UniProtKB-UniRule"/>
</dbReference>
<keyword evidence="6 7" id="KW-0720">Serine protease</keyword>
<dbReference type="EC" id="3.4.14.-" evidence="7"/>
<evidence type="ECO:0000256" key="3">
    <source>
        <dbReference type="ARBA" id="ARBA00022670"/>
    </source>
</evidence>
<evidence type="ECO:0000256" key="6">
    <source>
        <dbReference type="ARBA" id="ARBA00022825"/>
    </source>
</evidence>
<keyword evidence="3 7" id="KW-0645">Protease</keyword>
<dbReference type="InterPro" id="IPR043504">
    <property type="entry name" value="Peptidase_S1_PA_chymotrypsin"/>
</dbReference>
<proteinExistence type="inferred from homology"/>
<protein>
    <recommendedName>
        <fullName evidence="7">Dipeptidyl-peptidase</fullName>
        <ecNumber evidence="7">3.4.14.-</ecNumber>
    </recommendedName>
</protein>
<dbReference type="InterPro" id="IPR019500">
    <property type="entry name" value="Pep_S46"/>
</dbReference>
<name>A0A916JQN0_9FLAO</name>
<dbReference type="InterPro" id="IPR009003">
    <property type="entry name" value="Peptidase_S1_PA"/>
</dbReference>
<dbReference type="AlphaFoldDB" id="A0A916JQN0"/>
<evidence type="ECO:0000313" key="8">
    <source>
        <dbReference type="EMBL" id="CAG5084922.1"/>
    </source>
</evidence>
<dbReference type="Gene3D" id="2.40.10.10">
    <property type="entry name" value="Trypsin-like serine proteases"/>
    <property type="match status" value="1"/>
</dbReference>
<gene>
    <name evidence="8" type="primary">dpp7</name>
    <name evidence="8" type="ORF">CRYO30217_02601</name>
</gene>
<dbReference type="RefSeq" id="WP_258542819.1">
    <property type="nucleotide sequence ID" value="NZ_OU015584.1"/>
</dbReference>
<reference evidence="8" key="1">
    <citation type="submission" date="2021-04" db="EMBL/GenBank/DDBJ databases">
        <authorList>
            <person name="Rodrigo-Torres L."/>
            <person name="Arahal R. D."/>
            <person name="Lucena T."/>
        </authorList>
    </citation>
    <scope>NUCLEOTIDE SEQUENCE</scope>
    <source>
        <strain evidence="8">AS29M-1</strain>
    </source>
</reference>
<evidence type="ECO:0000256" key="2">
    <source>
        <dbReference type="ARBA" id="ARBA00022438"/>
    </source>
</evidence>
<keyword evidence="5 7" id="KW-0378">Hydrolase</keyword>
<dbReference type="KEGG" id="ptan:CRYO30217_02601"/>
<keyword evidence="4 7" id="KW-0732">Signal</keyword>
<dbReference type="GO" id="GO:0070009">
    <property type="term" value="F:serine-type aminopeptidase activity"/>
    <property type="evidence" value="ECO:0007669"/>
    <property type="project" value="UniProtKB-UniRule"/>
</dbReference>
<organism evidence="8 9">
    <name type="scientific">Parvicella tangerina</name>
    <dbReference type="NCBI Taxonomy" id="2829795"/>
    <lineage>
        <taxon>Bacteria</taxon>
        <taxon>Pseudomonadati</taxon>
        <taxon>Bacteroidota</taxon>
        <taxon>Flavobacteriia</taxon>
        <taxon>Flavobacteriales</taxon>
        <taxon>Parvicellaceae</taxon>
        <taxon>Parvicella</taxon>
    </lineage>
</organism>
<evidence type="ECO:0000256" key="4">
    <source>
        <dbReference type="ARBA" id="ARBA00022729"/>
    </source>
</evidence>
<sequence>MKKITLLLLALFTFNAISVKADEGMWLPLLIKRLNYVDMQEHGLQLTPEEIYSVNHASLKDAIVALDGRFCTGEIISDQGLMLTNHHCGYGSIQANSTPENNILTNGFWAKTKADEIPVDFTVWFLERMDDVTSRVLDGVTDEMSEGERSGKIDANIKKIKEEEGDEFEIQIKSFYHGNEYYMFKYNIFKDVRLVGTPPESIGKFGGDTDNWMWPRHTGDFSMFRVYADKDNKPAEYSKDNVPYHPKHHLPVSLDGVKADDYAMILGYPGSTDRYLTSYGVEEAVNIEQPLRVKIRRKKLDIMEEGMNADPDVRLQYASKHAGVANYWKYFLGQSKQLVNNKVYDKKKAIEDKFLAWAKADKERQQKYGNALNLIADYYKESERFVVPNTYFGEAIFQGPEIFGLMLNHFGFRSSMKAALDGYDKENADASEAKIDEAAAEILEAMPDYYKDFNLAIDQNTLAAMLDMYYHEVDEEFHPETLTYIANKYKKDFNKFAEKYYKKSPFASKESAEEFLNDFSRKTIEKDLCYKLVNEFIEIYIQKIIIPGQTMNMKYEKGMRLFVDGLRKMNPDKAYASDANSTMRLTYGNVLPYEGADAVRYHYITSLEGVMEKEVKTDNKTHEFYVEPKLKELYEKKDYGRYAMDNGKLPVAFLTNNDITGGNSGSPVINAKGQLIGTAFDGNWEAMSGDIYFEPNLQRTISVDIRYTLFIIEKFGGAKHIVDEMTLVGGK</sequence>
<evidence type="ECO:0000256" key="1">
    <source>
        <dbReference type="ARBA" id="ARBA00010491"/>
    </source>
</evidence>
<dbReference type="PANTHER" id="PTHR38469">
    <property type="entry name" value="PERIPLASMIC PEPTIDASE SUBFAMILY S1B"/>
    <property type="match status" value="1"/>
</dbReference>